<dbReference type="EMBL" id="LAZR01063112">
    <property type="protein sequence ID" value="KKK60153.1"/>
    <property type="molecule type" value="Genomic_DNA"/>
</dbReference>
<protein>
    <submittedName>
        <fullName evidence="1">Uncharacterized protein</fullName>
    </submittedName>
</protein>
<name>A0A0F8WTV5_9ZZZZ</name>
<evidence type="ECO:0000313" key="1">
    <source>
        <dbReference type="EMBL" id="KKK60153.1"/>
    </source>
</evidence>
<accession>A0A0F8WTV5</accession>
<gene>
    <name evidence="1" type="ORF">LCGC14_3027200</name>
</gene>
<sequence>MKEWPKDGSPVDFAELADPIRNAIDFAYDLKRINEEEPILWEGLDISKHEKVTTPSPNWSLSLEGLKYNQDQARSALTVIITIAVQLGIEQGRRLIKQEIALDLKTIFDLGRIQNSSIKNLSEKYS</sequence>
<reference evidence="1" key="1">
    <citation type="journal article" date="2015" name="Nature">
        <title>Complex archaea that bridge the gap between prokaryotes and eukaryotes.</title>
        <authorList>
            <person name="Spang A."/>
            <person name="Saw J.H."/>
            <person name="Jorgensen S.L."/>
            <person name="Zaremba-Niedzwiedzka K."/>
            <person name="Martijn J."/>
            <person name="Lind A.E."/>
            <person name="van Eijk R."/>
            <person name="Schleper C."/>
            <person name="Guy L."/>
            <person name="Ettema T.J."/>
        </authorList>
    </citation>
    <scope>NUCLEOTIDE SEQUENCE</scope>
</reference>
<comment type="caution">
    <text evidence="1">The sequence shown here is derived from an EMBL/GenBank/DDBJ whole genome shotgun (WGS) entry which is preliminary data.</text>
</comment>
<organism evidence="1">
    <name type="scientific">marine sediment metagenome</name>
    <dbReference type="NCBI Taxonomy" id="412755"/>
    <lineage>
        <taxon>unclassified sequences</taxon>
        <taxon>metagenomes</taxon>
        <taxon>ecological metagenomes</taxon>
    </lineage>
</organism>
<proteinExistence type="predicted"/>
<dbReference type="AlphaFoldDB" id="A0A0F8WTV5"/>